<sequence length="284" mass="32972">MMRLLKLILDFYIRSSLHVAICFVALAIVYNNVYELYVPFGYYIFLFCSAIAGYNLIKYGFLWLKKPLGFNITYKLLSLMATVIALAVLIKLEISGYALILLMMITAINLLYVLPIWKGHGLRYSPFFKLFSVSIVWAILIIAIPQFLYYETIPAAHLINDYKLSFLPSHYIELHTLKIFILVIALCIPFEIRDLKYDEEQLQTLPQVLGVQVSKYIGLCLCVLYLLLLYFQNFEIEDIQYSEIIMVTITGAAIWFSGKFKSDYYASFFVEAIPLLWLIIFWAI</sequence>
<name>A0ABX5E537_NONUL</name>
<comment type="caution">
    <text evidence="2">The sequence shown here is derived from an EMBL/GenBank/DDBJ whole genome shotgun (WGS) entry which is preliminary data.</text>
</comment>
<feature type="transmembrane region" description="Helical" evidence="1">
    <location>
        <begin position="213"/>
        <end position="233"/>
    </location>
</feature>
<reference evidence="2 3" key="1">
    <citation type="submission" date="2018-03" db="EMBL/GenBank/DDBJ databases">
        <title>Genomic Encyclopedia of Archaeal and Bacterial Type Strains, Phase II (KMG-II): from individual species to whole genera.</title>
        <authorList>
            <person name="Goeker M."/>
        </authorList>
    </citation>
    <scope>NUCLEOTIDE SEQUENCE [LARGE SCALE GENOMIC DNA]</scope>
    <source>
        <strain evidence="2 3">DSM 22727</strain>
    </source>
</reference>
<keyword evidence="1" id="KW-0812">Transmembrane</keyword>
<accession>A0ABX5E537</accession>
<feature type="transmembrane region" description="Helical" evidence="1">
    <location>
        <begin position="127"/>
        <end position="150"/>
    </location>
</feature>
<proteinExistence type="predicted"/>
<organism evidence="2 3">
    <name type="scientific">Nonlabens ulvanivorans</name>
    <name type="common">Persicivirga ulvanivorans</name>
    <dbReference type="NCBI Taxonomy" id="906888"/>
    <lineage>
        <taxon>Bacteria</taxon>
        <taxon>Pseudomonadati</taxon>
        <taxon>Bacteroidota</taxon>
        <taxon>Flavobacteriia</taxon>
        <taxon>Flavobacteriales</taxon>
        <taxon>Flavobacteriaceae</taxon>
        <taxon>Nonlabens</taxon>
    </lineage>
</organism>
<feature type="transmembrane region" description="Helical" evidence="1">
    <location>
        <begin position="239"/>
        <end position="257"/>
    </location>
</feature>
<keyword evidence="1" id="KW-1133">Transmembrane helix</keyword>
<feature type="transmembrane region" description="Helical" evidence="1">
    <location>
        <begin position="170"/>
        <end position="192"/>
    </location>
</feature>
<evidence type="ECO:0000313" key="3">
    <source>
        <dbReference type="Proteomes" id="UP000239997"/>
    </source>
</evidence>
<gene>
    <name evidence="2" type="ORF">LY02_01241</name>
</gene>
<feature type="transmembrane region" description="Helical" evidence="1">
    <location>
        <begin position="12"/>
        <end position="30"/>
    </location>
</feature>
<feature type="transmembrane region" description="Helical" evidence="1">
    <location>
        <begin position="264"/>
        <end position="283"/>
    </location>
</feature>
<feature type="transmembrane region" description="Helical" evidence="1">
    <location>
        <begin position="68"/>
        <end position="90"/>
    </location>
</feature>
<protein>
    <recommendedName>
        <fullName evidence="4">Prenyltransferase</fullName>
    </recommendedName>
</protein>
<feature type="transmembrane region" description="Helical" evidence="1">
    <location>
        <begin position="96"/>
        <end position="115"/>
    </location>
</feature>
<evidence type="ECO:0000313" key="2">
    <source>
        <dbReference type="EMBL" id="PRX14211.1"/>
    </source>
</evidence>
<dbReference type="EMBL" id="PVNA01000002">
    <property type="protein sequence ID" value="PRX14211.1"/>
    <property type="molecule type" value="Genomic_DNA"/>
</dbReference>
<feature type="transmembrane region" description="Helical" evidence="1">
    <location>
        <begin position="36"/>
        <end position="56"/>
    </location>
</feature>
<keyword evidence="1" id="KW-0472">Membrane</keyword>
<keyword evidence="3" id="KW-1185">Reference proteome</keyword>
<evidence type="ECO:0000256" key="1">
    <source>
        <dbReference type="SAM" id="Phobius"/>
    </source>
</evidence>
<evidence type="ECO:0008006" key="4">
    <source>
        <dbReference type="Google" id="ProtNLM"/>
    </source>
</evidence>
<dbReference type="Proteomes" id="UP000239997">
    <property type="component" value="Unassembled WGS sequence"/>
</dbReference>